<organism evidence="1">
    <name type="scientific">Lepeophtheirus salmonis</name>
    <name type="common">Salmon louse</name>
    <name type="synonym">Caligus salmonis</name>
    <dbReference type="NCBI Taxonomy" id="72036"/>
    <lineage>
        <taxon>Eukaryota</taxon>
        <taxon>Metazoa</taxon>
        <taxon>Ecdysozoa</taxon>
        <taxon>Arthropoda</taxon>
        <taxon>Crustacea</taxon>
        <taxon>Multicrustacea</taxon>
        <taxon>Hexanauplia</taxon>
        <taxon>Copepoda</taxon>
        <taxon>Siphonostomatoida</taxon>
        <taxon>Caligidae</taxon>
        <taxon>Lepeophtheirus</taxon>
    </lineage>
</organism>
<reference evidence="1" key="1">
    <citation type="submission" date="2014-05" db="EMBL/GenBank/DDBJ databases">
        <authorList>
            <person name="Chronopoulou M."/>
        </authorList>
    </citation>
    <scope>NUCLEOTIDE SEQUENCE</scope>
    <source>
        <tissue evidence="1">Whole organism</tissue>
    </source>
</reference>
<dbReference type="EMBL" id="HACA01028514">
    <property type="protein sequence ID" value="CDW45875.1"/>
    <property type="molecule type" value="Transcribed_RNA"/>
</dbReference>
<sequence length="63" mass="7679">QKLIRIQPINVQNIDERETSKEIDSCKINRVYTFVLVCHYTDKRQLVRVTTLYRTYNRLLFEC</sequence>
<feature type="non-terminal residue" evidence="1">
    <location>
        <position position="1"/>
    </location>
</feature>
<protein>
    <submittedName>
        <fullName evidence="1">Uncharacterized protein</fullName>
    </submittedName>
</protein>
<name>A0A0K2V6E4_LEPSM</name>
<dbReference type="AlphaFoldDB" id="A0A0K2V6E4"/>
<evidence type="ECO:0000313" key="1">
    <source>
        <dbReference type="EMBL" id="CDW45875.1"/>
    </source>
</evidence>
<accession>A0A0K2V6E4</accession>
<proteinExistence type="predicted"/>